<keyword evidence="8 11" id="KW-0472">Membrane</keyword>
<evidence type="ECO:0000259" key="15">
    <source>
        <dbReference type="Pfam" id="PF07715"/>
    </source>
</evidence>
<keyword evidence="4 11" id="KW-1134">Transmembrane beta strand</keyword>
<dbReference type="InterPro" id="IPR000531">
    <property type="entry name" value="Beta-barrel_TonB"/>
</dbReference>
<dbReference type="CDD" id="cd01347">
    <property type="entry name" value="ligand_gated_channel"/>
    <property type="match status" value="1"/>
</dbReference>
<dbReference type="PROSITE" id="PS52016">
    <property type="entry name" value="TONB_DEPENDENT_REC_3"/>
    <property type="match status" value="1"/>
</dbReference>
<dbReference type="SUPFAM" id="SSF56935">
    <property type="entry name" value="Porins"/>
    <property type="match status" value="1"/>
</dbReference>
<dbReference type="InterPro" id="IPR036942">
    <property type="entry name" value="Beta-barrel_TonB_sf"/>
</dbReference>
<evidence type="ECO:0000256" key="5">
    <source>
        <dbReference type="ARBA" id="ARBA00022692"/>
    </source>
</evidence>
<keyword evidence="10 11" id="KW-0998">Cell outer membrane</keyword>
<dbReference type="Gene3D" id="2.170.130.10">
    <property type="entry name" value="TonB-dependent receptor, plug domain"/>
    <property type="match status" value="1"/>
</dbReference>
<comment type="caution">
    <text evidence="16">The sequence shown here is derived from an EMBL/GenBank/DDBJ whole genome shotgun (WGS) entry which is preliminary data.</text>
</comment>
<sequence length="697" mass="76285">MRIIGRRVWATGMVLTGFMGASAFAGGAAEGDDVAELQGLLEVLEQQTEIATKTKLNADYVPGMVTVLHGEEMLALGARTVWDAMRLVPGIEPSTDGIGARQILVRGIGGSFASGNMKILLNGRAMNSALSASANPVLNLSIAQVDHIEVVRGPGSAVHGEFAYAGVLNVITRKQGREVFLRAGESEVYSAGGFAHWRSEDGRGGGSLNVGGWHSAGVGTKAGRDALYNGFNASQSSLSNAPGAVDDEVEQRSVLLDLYRDALSLSLVYVEDGHGDHFGTINVLDTDQGVDYRNRYLMASGKGSWALTEHLSAELALGWQYYENRFNTRLLPNGFTWFNKTPALTVLPGGYVTKGYYEEQRLSADLDVHWDGWEGHRWLASLGLARISVGDSWQENNVNPATNNPTTTQRFFKEDGVPWPSEHRSRRIVSFTVQDEYRLADNVTLTAGARYDDYDDFGSNTSPRLAAVWRLDRHHILKAQYAEAFRPPTFYETGFAPDLKPETIRTAELGYVFKSAETEVHLTAFRSRLSNLIVNSGILGYINANAVRTHGAEGEIQQRFGPHFRIEANLTVTDTEQAGGGSVAGAANRLANLVLRYEPRSTHTYAMWLRHVGERGREASDSREQLSGYETVDVAASFGNLGVKGLTLRIGVSNLFDRDVRYPAFNTLDLAGQTIRSYTNDYPQPGRAGWLQLSYAM</sequence>
<gene>
    <name evidence="16" type="ORF">FHP91_05575</name>
</gene>
<evidence type="ECO:0000259" key="14">
    <source>
        <dbReference type="Pfam" id="PF00593"/>
    </source>
</evidence>
<name>A0A557QZ52_9RHOO</name>
<evidence type="ECO:0000256" key="2">
    <source>
        <dbReference type="ARBA" id="ARBA00009810"/>
    </source>
</evidence>
<dbReference type="GO" id="GO:0044718">
    <property type="term" value="P:siderophore transmembrane transport"/>
    <property type="evidence" value="ECO:0007669"/>
    <property type="project" value="TreeGrafter"/>
</dbReference>
<dbReference type="InterPro" id="IPR039426">
    <property type="entry name" value="TonB-dep_rcpt-like"/>
</dbReference>
<accession>A0A557QZ52</accession>
<evidence type="ECO:0000256" key="1">
    <source>
        <dbReference type="ARBA" id="ARBA00004571"/>
    </source>
</evidence>
<proteinExistence type="inferred from homology"/>
<reference evidence="16 17" key="1">
    <citation type="submission" date="2019-07" db="EMBL/GenBank/DDBJ databases">
        <title>The pathways for chlorine oxyanion respiration interact through the shared metabolite chlorate.</title>
        <authorList>
            <person name="Barnum T.P."/>
            <person name="Cheng Y."/>
            <person name="Hill K.A."/>
            <person name="Lucas L.N."/>
            <person name="Carlson H.K."/>
            <person name="Coates J.D."/>
        </authorList>
    </citation>
    <scope>NUCLEOTIDE SEQUENCE [LARGE SCALE GENOMIC DNA]</scope>
    <source>
        <strain evidence="16 17">SFB-3</strain>
    </source>
</reference>
<evidence type="ECO:0000256" key="8">
    <source>
        <dbReference type="ARBA" id="ARBA00023136"/>
    </source>
</evidence>
<organism evidence="16 17">
    <name type="scientific">Denitromonas halophila</name>
    <dbReference type="NCBI Taxonomy" id="1629404"/>
    <lineage>
        <taxon>Bacteria</taxon>
        <taxon>Pseudomonadati</taxon>
        <taxon>Pseudomonadota</taxon>
        <taxon>Betaproteobacteria</taxon>
        <taxon>Rhodocyclales</taxon>
        <taxon>Zoogloeaceae</taxon>
        <taxon>Denitromonas</taxon>
    </lineage>
</organism>
<comment type="similarity">
    <text evidence="2 11 12">Belongs to the TonB-dependent receptor family.</text>
</comment>
<feature type="domain" description="TonB-dependent receptor-like beta-barrel" evidence="14">
    <location>
        <begin position="274"/>
        <end position="655"/>
    </location>
</feature>
<evidence type="ECO:0000256" key="13">
    <source>
        <dbReference type="SAM" id="SignalP"/>
    </source>
</evidence>
<keyword evidence="6 13" id="KW-0732">Signal</keyword>
<comment type="subcellular location">
    <subcellularLocation>
        <location evidence="1 11">Cell outer membrane</location>
        <topology evidence="1 11">Multi-pass membrane protein</topology>
    </subcellularLocation>
</comment>
<feature type="domain" description="TonB-dependent receptor plug" evidence="15">
    <location>
        <begin position="61"/>
        <end position="167"/>
    </location>
</feature>
<evidence type="ECO:0000256" key="3">
    <source>
        <dbReference type="ARBA" id="ARBA00022448"/>
    </source>
</evidence>
<dbReference type="PANTHER" id="PTHR30069">
    <property type="entry name" value="TONB-DEPENDENT OUTER MEMBRANE RECEPTOR"/>
    <property type="match status" value="1"/>
</dbReference>
<dbReference type="Pfam" id="PF07715">
    <property type="entry name" value="Plug"/>
    <property type="match status" value="1"/>
</dbReference>
<evidence type="ECO:0000256" key="10">
    <source>
        <dbReference type="ARBA" id="ARBA00023237"/>
    </source>
</evidence>
<dbReference type="Pfam" id="PF00593">
    <property type="entry name" value="TonB_dep_Rec_b-barrel"/>
    <property type="match status" value="1"/>
</dbReference>
<dbReference type="AlphaFoldDB" id="A0A557QZ52"/>
<dbReference type="Proteomes" id="UP000319502">
    <property type="component" value="Unassembled WGS sequence"/>
</dbReference>
<evidence type="ECO:0000256" key="7">
    <source>
        <dbReference type="ARBA" id="ARBA00023077"/>
    </source>
</evidence>
<keyword evidence="9 16" id="KW-0675">Receptor</keyword>
<evidence type="ECO:0000256" key="6">
    <source>
        <dbReference type="ARBA" id="ARBA00022729"/>
    </source>
</evidence>
<feature type="chain" id="PRO_5022010520" evidence="13">
    <location>
        <begin position="26"/>
        <end position="697"/>
    </location>
</feature>
<keyword evidence="17" id="KW-1185">Reference proteome</keyword>
<dbReference type="GO" id="GO:0015344">
    <property type="term" value="F:siderophore uptake transmembrane transporter activity"/>
    <property type="evidence" value="ECO:0007669"/>
    <property type="project" value="TreeGrafter"/>
</dbReference>
<dbReference type="GO" id="GO:0009279">
    <property type="term" value="C:cell outer membrane"/>
    <property type="evidence" value="ECO:0007669"/>
    <property type="project" value="UniProtKB-SubCell"/>
</dbReference>
<keyword evidence="3 11" id="KW-0813">Transport</keyword>
<evidence type="ECO:0000256" key="9">
    <source>
        <dbReference type="ARBA" id="ARBA00023170"/>
    </source>
</evidence>
<dbReference type="Gene3D" id="2.40.170.20">
    <property type="entry name" value="TonB-dependent receptor, beta-barrel domain"/>
    <property type="match status" value="1"/>
</dbReference>
<evidence type="ECO:0000313" key="16">
    <source>
        <dbReference type="EMBL" id="TVO58185.1"/>
    </source>
</evidence>
<keyword evidence="5 11" id="KW-0812">Transmembrane</keyword>
<dbReference type="PANTHER" id="PTHR30069:SF29">
    <property type="entry name" value="HEMOGLOBIN AND HEMOGLOBIN-HAPTOGLOBIN-BINDING PROTEIN 1-RELATED"/>
    <property type="match status" value="1"/>
</dbReference>
<protein>
    <submittedName>
        <fullName evidence="16">TonB-dependent receptor</fullName>
    </submittedName>
</protein>
<dbReference type="InterPro" id="IPR037066">
    <property type="entry name" value="Plug_dom_sf"/>
</dbReference>
<dbReference type="RefSeq" id="WP_144308661.1">
    <property type="nucleotide sequence ID" value="NZ_VMNK01000004.1"/>
</dbReference>
<evidence type="ECO:0000256" key="12">
    <source>
        <dbReference type="RuleBase" id="RU003357"/>
    </source>
</evidence>
<keyword evidence="7 12" id="KW-0798">TonB box</keyword>
<evidence type="ECO:0000256" key="4">
    <source>
        <dbReference type="ARBA" id="ARBA00022452"/>
    </source>
</evidence>
<dbReference type="EMBL" id="VMNK01000004">
    <property type="protein sequence ID" value="TVO58185.1"/>
    <property type="molecule type" value="Genomic_DNA"/>
</dbReference>
<dbReference type="InterPro" id="IPR012910">
    <property type="entry name" value="Plug_dom"/>
</dbReference>
<feature type="signal peptide" evidence="13">
    <location>
        <begin position="1"/>
        <end position="25"/>
    </location>
</feature>
<evidence type="ECO:0000256" key="11">
    <source>
        <dbReference type="PROSITE-ProRule" id="PRU01360"/>
    </source>
</evidence>
<evidence type="ECO:0000313" key="17">
    <source>
        <dbReference type="Proteomes" id="UP000319502"/>
    </source>
</evidence>
<dbReference type="OrthoDB" id="183532at2"/>